<dbReference type="RefSeq" id="WP_228477745.1">
    <property type="nucleotide sequence ID" value="NZ_CEIH01000144.1"/>
</dbReference>
<evidence type="ECO:0000313" key="1">
    <source>
        <dbReference type="EMBL" id="CYW79575.1"/>
    </source>
</evidence>
<reference evidence="1 2" key="1">
    <citation type="submission" date="2016-02" db="EMBL/GenBank/DDBJ databases">
        <authorList>
            <consortium name="Pathogen Informatics"/>
        </authorList>
    </citation>
    <scope>NUCLEOTIDE SEQUENCE [LARGE SCALE GENOMIC DNA]</scope>
    <source>
        <strain evidence="1 2">SS1013</strain>
    </source>
</reference>
<protein>
    <submittedName>
        <fullName evidence="1">Uncharacterized protein</fullName>
    </submittedName>
</protein>
<proteinExistence type="predicted"/>
<organism evidence="1 2">
    <name type="scientific">Streptococcus suis</name>
    <dbReference type="NCBI Taxonomy" id="1307"/>
    <lineage>
        <taxon>Bacteria</taxon>
        <taxon>Bacillati</taxon>
        <taxon>Bacillota</taxon>
        <taxon>Bacilli</taxon>
        <taxon>Lactobacillales</taxon>
        <taxon>Streptococcaceae</taxon>
        <taxon>Streptococcus</taxon>
    </lineage>
</organism>
<accession>A0A0Z8RBN6</accession>
<dbReference type="Proteomes" id="UP000069526">
    <property type="component" value="Unassembled WGS sequence"/>
</dbReference>
<name>A0A0Z8RBN6_STRSU</name>
<dbReference type="EMBL" id="FIJK01000098">
    <property type="protein sequence ID" value="CYW79575.1"/>
    <property type="molecule type" value="Genomic_DNA"/>
</dbReference>
<evidence type="ECO:0000313" key="2">
    <source>
        <dbReference type="Proteomes" id="UP000069526"/>
    </source>
</evidence>
<gene>
    <name evidence="1" type="ORF">ERS132539_02321</name>
</gene>
<sequence>MKEIIRGNKVVLNVQEWINKTSGRGEFKLRILDKTGQEIQIFDRSFFGFGTKPYEQVFKELFPWAKIIIDTDFYEEYDEEALWERDFEAASCTYHSSVGAIFDRDRFCYIYPEDCPTIEEWMRDVNNIRPYRVGAGEVAFYQLVLELNDVGRSFLIIDDFINNTHFYKLDKRLLD</sequence>
<dbReference type="AlphaFoldDB" id="A0A0Z8RBN6"/>